<dbReference type="InterPro" id="IPR041698">
    <property type="entry name" value="Methyltransf_25"/>
</dbReference>
<gene>
    <name evidence="2" type="ORF">GQE98_00100</name>
</gene>
<keyword evidence="2" id="KW-0808">Transferase</keyword>
<dbReference type="SUPFAM" id="SSF53335">
    <property type="entry name" value="S-adenosyl-L-methionine-dependent methyltransferases"/>
    <property type="match status" value="1"/>
</dbReference>
<dbReference type="Pfam" id="PF13649">
    <property type="entry name" value="Methyltransf_25"/>
    <property type="match status" value="1"/>
</dbReference>
<dbReference type="CDD" id="cd02440">
    <property type="entry name" value="AdoMet_MTases"/>
    <property type="match status" value="1"/>
</dbReference>
<comment type="caution">
    <text evidence="2">The sequence shown here is derived from an EMBL/GenBank/DDBJ whole genome shotgun (WGS) entry which is preliminary data.</text>
</comment>
<protein>
    <submittedName>
        <fullName evidence="2">Methyltransferase domain-containing protein</fullName>
    </submittedName>
</protein>
<sequence>MRPISPWIEKYAPQIPDDKSVLDIACGGGRHSLYLLDLGHNVTAVDIDTSLIAAYQGRAGLSIVQADLEKGGWPFPVGAFSGILVVNYLWRPLFADIVTSLAPGGILLYDTFAQGNEKYGRPKNPDFLLAPEELIDSFGGELDVIDFFEGDIEIPTLASRQSIAARKPL</sequence>
<dbReference type="AlphaFoldDB" id="A0A6L8W3E8"/>
<proteinExistence type="predicted"/>
<accession>A0A6L8W3E8</accession>
<name>A0A6L8W3E8_9PROT</name>
<organism evidence="2 3">
    <name type="scientific">Sneathiella litorea</name>
    <dbReference type="NCBI Taxonomy" id="2606216"/>
    <lineage>
        <taxon>Bacteria</taxon>
        <taxon>Pseudomonadati</taxon>
        <taxon>Pseudomonadota</taxon>
        <taxon>Alphaproteobacteria</taxon>
        <taxon>Sneathiellales</taxon>
        <taxon>Sneathiellaceae</taxon>
        <taxon>Sneathiella</taxon>
    </lineage>
</organism>
<evidence type="ECO:0000259" key="1">
    <source>
        <dbReference type="Pfam" id="PF13649"/>
    </source>
</evidence>
<dbReference type="Gene3D" id="3.40.50.150">
    <property type="entry name" value="Vaccinia Virus protein VP39"/>
    <property type="match status" value="1"/>
</dbReference>
<evidence type="ECO:0000313" key="3">
    <source>
        <dbReference type="Proteomes" id="UP000476030"/>
    </source>
</evidence>
<dbReference type="RefSeq" id="WP_161313518.1">
    <property type="nucleotide sequence ID" value="NZ_WTUW01000001.1"/>
</dbReference>
<dbReference type="Proteomes" id="UP000476030">
    <property type="component" value="Unassembled WGS sequence"/>
</dbReference>
<dbReference type="InterPro" id="IPR029063">
    <property type="entry name" value="SAM-dependent_MTases_sf"/>
</dbReference>
<reference evidence="2 3" key="1">
    <citation type="submission" date="2019-12" db="EMBL/GenBank/DDBJ databases">
        <title>Snethiella sp. nov. sp. isolated from sea sand.</title>
        <authorList>
            <person name="Kim J."/>
            <person name="Jeong S.E."/>
            <person name="Jung H.S."/>
            <person name="Jeon C.O."/>
        </authorList>
    </citation>
    <scope>NUCLEOTIDE SEQUENCE [LARGE SCALE GENOMIC DNA]</scope>
    <source>
        <strain evidence="2 3">DP05</strain>
    </source>
</reference>
<keyword evidence="3" id="KW-1185">Reference proteome</keyword>
<evidence type="ECO:0000313" key="2">
    <source>
        <dbReference type="EMBL" id="MZR29024.1"/>
    </source>
</evidence>
<keyword evidence="2" id="KW-0489">Methyltransferase</keyword>
<dbReference type="GO" id="GO:0032259">
    <property type="term" value="P:methylation"/>
    <property type="evidence" value="ECO:0007669"/>
    <property type="project" value="UniProtKB-KW"/>
</dbReference>
<feature type="domain" description="Methyltransferase" evidence="1">
    <location>
        <begin position="21"/>
        <end position="105"/>
    </location>
</feature>
<dbReference type="GO" id="GO:0008168">
    <property type="term" value="F:methyltransferase activity"/>
    <property type="evidence" value="ECO:0007669"/>
    <property type="project" value="UniProtKB-KW"/>
</dbReference>
<dbReference type="EMBL" id="WTUW01000001">
    <property type="protein sequence ID" value="MZR29024.1"/>
    <property type="molecule type" value="Genomic_DNA"/>
</dbReference>